<dbReference type="Pfam" id="PF00171">
    <property type="entry name" value="Aldedh"/>
    <property type="match status" value="1"/>
</dbReference>
<evidence type="ECO:0000259" key="2">
    <source>
        <dbReference type="Pfam" id="PF00171"/>
    </source>
</evidence>
<dbReference type="InterPro" id="IPR050740">
    <property type="entry name" value="Aldehyde_DH_Superfamily"/>
</dbReference>
<reference evidence="3 4" key="1">
    <citation type="submission" date="2019-09" db="EMBL/GenBank/DDBJ databases">
        <authorList>
            <person name="Wang X."/>
        </authorList>
    </citation>
    <scope>NUCLEOTIDE SEQUENCE [LARGE SCALE GENOMIC DNA]</scope>
    <source>
        <strain evidence="3 4">CICC 11023</strain>
    </source>
</reference>
<organism evidence="3 4">
    <name type="scientific">Nocardia colli</name>
    <dbReference type="NCBI Taxonomy" id="2545717"/>
    <lineage>
        <taxon>Bacteria</taxon>
        <taxon>Bacillati</taxon>
        <taxon>Actinomycetota</taxon>
        <taxon>Actinomycetes</taxon>
        <taxon>Mycobacteriales</taxon>
        <taxon>Nocardiaceae</taxon>
        <taxon>Nocardia</taxon>
    </lineage>
</organism>
<dbReference type="SUPFAM" id="SSF53720">
    <property type="entry name" value="ALDH-like"/>
    <property type="match status" value="1"/>
</dbReference>
<dbReference type="AlphaFoldDB" id="A0A5N0DVG3"/>
<accession>A0A5N0DVG3</accession>
<dbReference type="PANTHER" id="PTHR43353:SF3">
    <property type="entry name" value="ALDEHYDE DEHYDROGENASE-RELATED"/>
    <property type="match status" value="1"/>
</dbReference>
<protein>
    <submittedName>
        <fullName evidence="3">Aldehyde dehydrogenase (NADP(+))</fullName>
    </submittedName>
</protein>
<dbReference type="Gene3D" id="3.40.605.10">
    <property type="entry name" value="Aldehyde Dehydrogenase, Chain A, domain 1"/>
    <property type="match status" value="1"/>
</dbReference>
<evidence type="ECO:0000313" key="4">
    <source>
        <dbReference type="Proteomes" id="UP000323876"/>
    </source>
</evidence>
<gene>
    <name evidence="3" type="ORF">F3087_42135</name>
</gene>
<feature type="domain" description="Aldehyde dehydrogenase" evidence="2">
    <location>
        <begin position="4"/>
        <end position="274"/>
    </location>
</feature>
<dbReference type="PANTHER" id="PTHR43353">
    <property type="entry name" value="SUCCINATE-SEMIALDEHYDE DEHYDROGENASE, MITOCHONDRIAL"/>
    <property type="match status" value="1"/>
</dbReference>
<dbReference type="InterPro" id="IPR016162">
    <property type="entry name" value="Ald_DH_N"/>
</dbReference>
<dbReference type="RefSeq" id="WP_150407796.1">
    <property type="nucleotide sequence ID" value="NZ_VXLC01000036.1"/>
</dbReference>
<dbReference type="InterPro" id="IPR015590">
    <property type="entry name" value="Aldehyde_DH_dom"/>
</dbReference>
<keyword evidence="1" id="KW-0560">Oxidoreductase</keyword>
<keyword evidence="4" id="KW-1185">Reference proteome</keyword>
<dbReference type="InterPro" id="IPR016161">
    <property type="entry name" value="Ald_DH/histidinol_DH"/>
</dbReference>
<dbReference type="InterPro" id="IPR016163">
    <property type="entry name" value="Ald_DH_C"/>
</dbReference>
<dbReference type="GO" id="GO:0016620">
    <property type="term" value="F:oxidoreductase activity, acting on the aldehyde or oxo group of donors, NAD or NADP as acceptor"/>
    <property type="evidence" value="ECO:0007669"/>
    <property type="project" value="InterPro"/>
</dbReference>
<comment type="caution">
    <text evidence="3">The sequence shown here is derived from an EMBL/GenBank/DDBJ whole genome shotgun (WGS) entry which is preliminary data.</text>
</comment>
<proteinExistence type="predicted"/>
<dbReference type="Gene3D" id="3.40.309.10">
    <property type="entry name" value="Aldehyde Dehydrogenase, Chain A, domain 2"/>
    <property type="match status" value="1"/>
</dbReference>
<dbReference type="InterPro" id="IPR044151">
    <property type="entry name" value="ALDH_KGSADH"/>
</dbReference>
<evidence type="ECO:0000313" key="3">
    <source>
        <dbReference type="EMBL" id="KAA8880340.1"/>
    </source>
</evidence>
<name>A0A5N0DVG3_9NOCA</name>
<dbReference type="CDD" id="cd07129">
    <property type="entry name" value="ALDH_KGSADH"/>
    <property type="match status" value="1"/>
</dbReference>
<evidence type="ECO:0000256" key="1">
    <source>
        <dbReference type="ARBA" id="ARBA00023002"/>
    </source>
</evidence>
<sequence length="483" mass="51201">MDTDPNDLSRIIDAAVRSAAQLAESTPAERARWLTHAADAIDAAADELVPLAAEETHLPESPRLRGELARTIFQLRLFAEVLADGEFLRATVDHADPQWPMGPRPDIRRSVVPIGPTLVFAASNFPFAFSVAGGDTASALAAGCPVVLKAHPGHPRLSARTGVIVRDALIEAGAPAGLFEVIHGIDAGTTALRHPAIAAAAFTGSVPGGRALFDIANSRPRPIPFYGELGSVNPVVVLPEAVRARSRQIVAGFLGSFTLGAGQFCTKPGLLLLPTGHGLTDALRTAAREAPGQRLLNDRIAGGFRSRVTSLREHPSVTALSLPDLHGDLLAPTLLMISAADFLAGEELLRTECFGPAALVVEYADATELNALLGELEPGLTATVFAEDSEIEDVRPLLPALTALAGRLIWNEWPTGVTVTWAQQHGGPYPATTAPTTTSVGTAAIDRFLRPVAWQGFPDSLLPPALREDNPWRLPRRIDGKRD</sequence>
<dbReference type="Proteomes" id="UP000323876">
    <property type="component" value="Unassembled WGS sequence"/>
</dbReference>
<dbReference type="OrthoDB" id="9770537at2"/>
<dbReference type="EMBL" id="VXLC01000036">
    <property type="protein sequence ID" value="KAA8880340.1"/>
    <property type="molecule type" value="Genomic_DNA"/>
</dbReference>